<proteinExistence type="predicted"/>
<name>A0A918D407_9BACI</name>
<comment type="caution">
    <text evidence="1">The sequence shown here is derived from an EMBL/GenBank/DDBJ whole genome shotgun (WGS) entry which is preliminary data.</text>
</comment>
<gene>
    <name evidence="1" type="ORF">GCM10007971_31370</name>
</gene>
<reference evidence="1" key="1">
    <citation type="journal article" date="2014" name="Int. J. Syst. Evol. Microbiol.">
        <title>Complete genome sequence of Corynebacterium casei LMG S-19264T (=DSM 44701T), isolated from a smear-ripened cheese.</title>
        <authorList>
            <consortium name="US DOE Joint Genome Institute (JGI-PGF)"/>
            <person name="Walter F."/>
            <person name="Albersmeier A."/>
            <person name="Kalinowski J."/>
            <person name="Ruckert C."/>
        </authorList>
    </citation>
    <scope>NUCLEOTIDE SEQUENCE</scope>
    <source>
        <strain evidence="1">JCM 17251</strain>
    </source>
</reference>
<evidence type="ECO:0000313" key="2">
    <source>
        <dbReference type="Proteomes" id="UP000624041"/>
    </source>
</evidence>
<dbReference type="AlphaFoldDB" id="A0A918D407"/>
<keyword evidence="2" id="KW-1185">Reference proteome</keyword>
<dbReference type="Proteomes" id="UP000624041">
    <property type="component" value="Unassembled WGS sequence"/>
</dbReference>
<sequence length="56" mass="6390">MLGYNPQSTLSVSENIALENKLEAYIEEHEEQAKLFQAIIDNSHVTGILLTYLYSF</sequence>
<accession>A0A918D407</accession>
<evidence type="ECO:0000313" key="1">
    <source>
        <dbReference type="EMBL" id="GGN63970.1"/>
    </source>
</evidence>
<dbReference type="EMBL" id="BMOS01000029">
    <property type="protein sequence ID" value="GGN63970.1"/>
    <property type="molecule type" value="Genomic_DNA"/>
</dbReference>
<reference evidence="1" key="2">
    <citation type="submission" date="2020-09" db="EMBL/GenBank/DDBJ databases">
        <authorList>
            <person name="Sun Q."/>
            <person name="Ohkuma M."/>
        </authorList>
    </citation>
    <scope>NUCLEOTIDE SEQUENCE</scope>
    <source>
        <strain evidence="1">JCM 17251</strain>
    </source>
</reference>
<organism evidence="1 2">
    <name type="scientific">Oceanobacillus indicireducens</name>
    <dbReference type="NCBI Taxonomy" id="1004261"/>
    <lineage>
        <taxon>Bacteria</taxon>
        <taxon>Bacillati</taxon>
        <taxon>Bacillota</taxon>
        <taxon>Bacilli</taxon>
        <taxon>Bacillales</taxon>
        <taxon>Bacillaceae</taxon>
        <taxon>Oceanobacillus</taxon>
    </lineage>
</organism>
<protein>
    <submittedName>
        <fullName evidence="1">Uncharacterized protein</fullName>
    </submittedName>
</protein>